<dbReference type="Gene3D" id="1.10.8.200">
    <property type="entry name" value="Replisome organizer (g39p helicase loader/inhibitor protein)"/>
    <property type="match status" value="1"/>
</dbReference>
<dbReference type="RefSeq" id="WP_089723296.1">
    <property type="nucleotide sequence ID" value="NZ_FNGB01000034.1"/>
</dbReference>
<evidence type="ECO:0000259" key="1">
    <source>
        <dbReference type="Pfam" id="PF11417"/>
    </source>
</evidence>
<evidence type="ECO:0000313" key="2">
    <source>
        <dbReference type="EMBL" id="PXV62308.1"/>
    </source>
</evidence>
<evidence type="ECO:0000313" key="3">
    <source>
        <dbReference type="Proteomes" id="UP000247389"/>
    </source>
</evidence>
<protein>
    <submittedName>
        <fullName evidence="2">Loader and inhibitor of G40P protein</fullName>
    </submittedName>
</protein>
<proteinExistence type="predicted"/>
<dbReference type="Proteomes" id="UP000247389">
    <property type="component" value="Unassembled WGS sequence"/>
</dbReference>
<name>A0A1G9XGU2_9FIRM</name>
<accession>A0A1G9XGU2</accession>
<sequence length="179" mass="20712">MEKTETIKILSYLNSCYTNRFKFPKVNDENANKMMIEVWYDFLKYYEYPLITAALKKLIINHPKWPPTPGEIVKEAANLKKPESAKITGGEAWYLATKAVHQYGYYNSQKGMDSLPDSVREAVRNFGGFAALCHSKDDSFTKNQFIKIYQEVYLKNEDTAYLPPAFKEKLLLISENDEV</sequence>
<dbReference type="EMBL" id="QICM01000035">
    <property type="protein sequence ID" value="PXV62308.1"/>
    <property type="molecule type" value="Genomic_DNA"/>
</dbReference>
<feature type="domain" description="Replicative helicase inhibitor G39P N-terminal" evidence="1">
    <location>
        <begin position="1"/>
        <end position="73"/>
    </location>
</feature>
<dbReference type="InterPro" id="IPR024424">
    <property type="entry name" value="G39P_N"/>
</dbReference>
<reference evidence="2 3" key="1">
    <citation type="submission" date="2018-04" db="EMBL/GenBank/DDBJ databases">
        <title>Subsurface microbial communities from deep shales in Ohio and West Virginia, USA.</title>
        <authorList>
            <person name="Wrighton K."/>
        </authorList>
    </citation>
    <scope>NUCLEOTIDE SEQUENCE [LARGE SCALE GENOMIC DNA]</scope>
    <source>
        <strain evidence="2 3">MSL28</strain>
    </source>
</reference>
<organism evidence="2 3">
    <name type="scientific">Halanaerobium congolense</name>
    <dbReference type="NCBI Taxonomy" id="54121"/>
    <lineage>
        <taxon>Bacteria</taxon>
        <taxon>Bacillati</taxon>
        <taxon>Bacillota</taxon>
        <taxon>Clostridia</taxon>
        <taxon>Halanaerobiales</taxon>
        <taxon>Halanaerobiaceae</taxon>
        <taxon>Halanaerobium</taxon>
    </lineage>
</organism>
<dbReference type="AlphaFoldDB" id="A0A1G9XGU2"/>
<gene>
    <name evidence="2" type="ORF">C8C78_13526</name>
</gene>
<dbReference type="Pfam" id="PF11417">
    <property type="entry name" value="Inhibitor_G39P"/>
    <property type="match status" value="1"/>
</dbReference>
<comment type="caution">
    <text evidence="2">The sequence shown here is derived from an EMBL/GenBank/DDBJ whole genome shotgun (WGS) entry which is preliminary data.</text>
</comment>